<evidence type="ECO:0000313" key="11">
    <source>
        <dbReference type="Proteomes" id="UP001368500"/>
    </source>
</evidence>
<dbReference type="PANTHER" id="PTHR43434">
    <property type="entry name" value="PHOSPHOGLYCOLATE PHOSPHATASE"/>
    <property type="match status" value="1"/>
</dbReference>
<dbReference type="SFLD" id="SFLDG01129">
    <property type="entry name" value="C1.5:_HAD__Beta-PGM__Phosphata"/>
    <property type="match status" value="1"/>
</dbReference>
<reference evidence="10 11" key="1">
    <citation type="submission" date="2024-04" db="EMBL/GenBank/DDBJ databases">
        <title>Novel species of the genus Ideonella isolated from streams.</title>
        <authorList>
            <person name="Lu H."/>
        </authorList>
    </citation>
    <scope>NUCLEOTIDE SEQUENCE [LARGE SCALE GENOMIC DNA]</scope>
    <source>
        <strain evidence="10 11">BYS139W</strain>
    </source>
</reference>
<dbReference type="InterPro" id="IPR006439">
    <property type="entry name" value="HAD-SF_hydro_IA"/>
</dbReference>
<keyword evidence="7 10" id="KW-0378">Hydrolase</keyword>
<keyword evidence="6" id="KW-0479">Metal-binding</keyword>
<evidence type="ECO:0000313" key="10">
    <source>
        <dbReference type="EMBL" id="MEK8025697.1"/>
    </source>
</evidence>
<protein>
    <recommendedName>
        <fullName evidence="5">phosphoglycolate phosphatase</fullName>
        <ecNumber evidence="5">3.1.3.18</ecNumber>
    </recommendedName>
</protein>
<organism evidence="10 11">
    <name type="scientific">Pseudaquabacterium rugosum</name>
    <dbReference type="NCBI Taxonomy" id="2984194"/>
    <lineage>
        <taxon>Bacteria</taxon>
        <taxon>Pseudomonadati</taxon>
        <taxon>Pseudomonadota</taxon>
        <taxon>Betaproteobacteria</taxon>
        <taxon>Burkholderiales</taxon>
        <taxon>Sphaerotilaceae</taxon>
        <taxon>Pseudaquabacterium</taxon>
    </lineage>
</organism>
<keyword evidence="8" id="KW-0460">Magnesium</keyword>
<comment type="similarity">
    <text evidence="4">Belongs to the HAD-like hydrolase superfamily. CbbY/CbbZ/Gph/YieH family.</text>
</comment>
<dbReference type="InterPro" id="IPR036412">
    <property type="entry name" value="HAD-like_sf"/>
</dbReference>
<dbReference type="EMBL" id="JBBUTF010000005">
    <property type="protein sequence ID" value="MEK8025697.1"/>
    <property type="molecule type" value="Genomic_DNA"/>
</dbReference>
<sequence>MSDAHAAAAAGGLPSHGRLPQAVLFDLDGTLVDSAPDLAGAANDLRVARGLDPLPYARLRPLVGTGARGMVGAAFGLAPGEAGFDALKDAFLARYAQRLLRATRPFDGVGALLDRLEQVGLRWGIVTNKHLCYATPVCEGLGLWPRAAVLVGGDSTPRPKPHPDPLLEAARRLALPADACIYVGDDERDIVAARAAGMPALAAGWGYLGDGPRPADWGADAVLDAPAALTHWLDLA</sequence>
<keyword evidence="9" id="KW-0119">Carbohydrate metabolism</keyword>
<name>A0ABU9B9K5_9BURK</name>
<dbReference type="NCBIfam" id="TIGR01549">
    <property type="entry name" value="HAD-SF-IA-v1"/>
    <property type="match status" value="1"/>
</dbReference>
<comment type="cofactor">
    <cofactor evidence="2">
        <name>Mg(2+)</name>
        <dbReference type="ChEBI" id="CHEBI:18420"/>
    </cofactor>
</comment>
<evidence type="ECO:0000256" key="4">
    <source>
        <dbReference type="ARBA" id="ARBA00006171"/>
    </source>
</evidence>
<proteinExistence type="inferred from homology"/>
<evidence type="ECO:0000256" key="3">
    <source>
        <dbReference type="ARBA" id="ARBA00004818"/>
    </source>
</evidence>
<dbReference type="PANTHER" id="PTHR43434:SF23">
    <property type="entry name" value="PHOSPHOGLYCOLATE PHOSPHATASE"/>
    <property type="match status" value="1"/>
</dbReference>
<dbReference type="EC" id="3.1.3.18" evidence="5"/>
<evidence type="ECO:0000256" key="5">
    <source>
        <dbReference type="ARBA" id="ARBA00013078"/>
    </source>
</evidence>
<evidence type="ECO:0000256" key="7">
    <source>
        <dbReference type="ARBA" id="ARBA00022801"/>
    </source>
</evidence>
<evidence type="ECO:0000256" key="1">
    <source>
        <dbReference type="ARBA" id="ARBA00000830"/>
    </source>
</evidence>
<dbReference type="Gene3D" id="1.10.150.240">
    <property type="entry name" value="Putative phosphatase, domain 2"/>
    <property type="match status" value="1"/>
</dbReference>
<keyword evidence="11" id="KW-1185">Reference proteome</keyword>
<dbReference type="InterPro" id="IPR050155">
    <property type="entry name" value="HAD-like_hydrolase_sf"/>
</dbReference>
<dbReference type="GO" id="GO:0008967">
    <property type="term" value="F:phosphoglycolate phosphatase activity"/>
    <property type="evidence" value="ECO:0007669"/>
    <property type="project" value="UniProtKB-EC"/>
</dbReference>
<dbReference type="NCBIfam" id="TIGR01449">
    <property type="entry name" value="PGP_bact"/>
    <property type="match status" value="1"/>
</dbReference>
<dbReference type="SFLD" id="SFLDS00003">
    <property type="entry name" value="Haloacid_Dehalogenase"/>
    <property type="match status" value="1"/>
</dbReference>
<dbReference type="InterPro" id="IPR037512">
    <property type="entry name" value="PGPase_prok"/>
</dbReference>
<dbReference type="InterPro" id="IPR023214">
    <property type="entry name" value="HAD_sf"/>
</dbReference>
<evidence type="ECO:0000256" key="8">
    <source>
        <dbReference type="ARBA" id="ARBA00022842"/>
    </source>
</evidence>
<comment type="pathway">
    <text evidence="3">Organic acid metabolism; glycolate biosynthesis; glycolate from 2-phosphoglycolate: step 1/1.</text>
</comment>
<comment type="caution">
    <text evidence="10">The sequence shown here is derived from an EMBL/GenBank/DDBJ whole genome shotgun (WGS) entry which is preliminary data.</text>
</comment>
<accession>A0ABU9B9K5</accession>
<evidence type="ECO:0000256" key="9">
    <source>
        <dbReference type="ARBA" id="ARBA00023277"/>
    </source>
</evidence>
<dbReference type="SUPFAM" id="SSF56784">
    <property type="entry name" value="HAD-like"/>
    <property type="match status" value="1"/>
</dbReference>
<dbReference type="Pfam" id="PF13419">
    <property type="entry name" value="HAD_2"/>
    <property type="match status" value="1"/>
</dbReference>
<dbReference type="InterPro" id="IPR023198">
    <property type="entry name" value="PGP-like_dom2"/>
</dbReference>
<evidence type="ECO:0000256" key="6">
    <source>
        <dbReference type="ARBA" id="ARBA00022723"/>
    </source>
</evidence>
<dbReference type="Proteomes" id="UP001368500">
    <property type="component" value="Unassembled WGS sequence"/>
</dbReference>
<dbReference type="Gene3D" id="3.40.50.1000">
    <property type="entry name" value="HAD superfamily/HAD-like"/>
    <property type="match status" value="1"/>
</dbReference>
<gene>
    <name evidence="10" type="primary">gph</name>
    <name evidence="10" type="ORF">AACH11_06965</name>
</gene>
<dbReference type="InterPro" id="IPR041492">
    <property type="entry name" value="HAD_2"/>
</dbReference>
<dbReference type="RefSeq" id="WP_341373473.1">
    <property type="nucleotide sequence ID" value="NZ_JBBUTF010000005.1"/>
</dbReference>
<comment type="catalytic activity">
    <reaction evidence="1">
        <text>2-phosphoglycolate + H2O = glycolate + phosphate</text>
        <dbReference type="Rhea" id="RHEA:14369"/>
        <dbReference type="ChEBI" id="CHEBI:15377"/>
        <dbReference type="ChEBI" id="CHEBI:29805"/>
        <dbReference type="ChEBI" id="CHEBI:43474"/>
        <dbReference type="ChEBI" id="CHEBI:58033"/>
        <dbReference type="EC" id="3.1.3.18"/>
    </reaction>
</comment>
<evidence type="ECO:0000256" key="2">
    <source>
        <dbReference type="ARBA" id="ARBA00001946"/>
    </source>
</evidence>